<evidence type="ECO:0000313" key="2">
    <source>
        <dbReference type="EMBL" id="BAL83184.1"/>
    </source>
</evidence>
<dbReference type="GO" id="GO:0005737">
    <property type="term" value="C:cytoplasm"/>
    <property type="evidence" value="ECO:0007669"/>
    <property type="project" value="TreeGrafter"/>
</dbReference>
<gene>
    <name evidence="2" type="ordered locus">SELR_14760</name>
</gene>
<dbReference type="HOGENOM" id="CLU_438622_0_0_9"/>
<organism evidence="2 3">
    <name type="scientific">Selenomonas ruminantium subsp. lactilytica (strain NBRC 103574 / TAM6421)</name>
    <dbReference type="NCBI Taxonomy" id="927704"/>
    <lineage>
        <taxon>Bacteria</taxon>
        <taxon>Bacillati</taxon>
        <taxon>Bacillota</taxon>
        <taxon>Negativicutes</taxon>
        <taxon>Selenomonadales</taxon>
        <taxon>Selenomonadaceae</taxon>
        <taxon>Selenomonas</taxon>
    </lineage>
</organism>
<dbReference type="InterPro" id="IPR014710">
    <property type="entry name" value="RmlC-like_jellyroll"/>
</dbReference>
<dbReference type="GO" id="GO:0003824">
    <property type="term" value="F:catalytic activity"/>
    <property type="evidence" value="ECO:0007669"/>
    <property type="project" value="InterPro"/>
</dbReference>
<dbReference type="GO" id="GO:0008610">
    <property type="term" value="P:lipid biosynthetic process"/>
    <property type="evidence" value="ECO:0007669"/>
    <property type="project" value="UniProtKB-ARBA"/>
</dbReference>
<dbReference type="EMBL" id="AP012292">
    <property type="protein sequence ID" value="BAL83184.1"/>
    <property type="molecule type" value="Genomic_DNA"/>
</dbReference>
<sequence>MELPRMHVTDLPAAERNVLEQLYGGQMTEDQGYSPNHIVYVRELSAVEKSLFSHTLTIQPVGAILQNLYKLKGRLSPARFTRAVNQMTMKEDALRLNYCAVGGRLLAVVLKERQQNTAVIFRNIEGVDGEELDATLRRIMDADLRQGFDSRNGCLVRFSVFHTNQDEYAVLVTAVQAVLTNFDVRQVFALAMDLPWQESPVQMIASQPSLGTAATSVRDYWSRILDHFPRHCQIPKYMPGGGRIHKQRAYIARVPANILSDLRLRAKSNKRMLLSILQTAWGFLLQMENKCQDVGYCLLVPRRERADSSLGNIPSLVPVRLQVQGKPTVQEMVTKAFQQFVISQPYANMGREDIEAIIGQENKAFDHFLNFCDFFCESRSFGEVTGAPTGKLIMQNSWDGRDSRLGLSFRLENHQLIFTMLYNEGDFPGRNMELLVHEYLLVLQQMLTDWNAPYPDFMQHLQQRQQVENDASGNSEAENRAVMQDYLSRLTLLQECDHGIIQLFMDHAHLVMLFEGDRIAEEQIEENLVFLVSGRVARSIETGDGWYYTLDIQKENSWLNETVLLPERKSRMAAEVLTEQAVILTVALPSAALILEKSPLFAKNIIKHISKQMEKYQRLWIQS</sequence>
<dbReference type="RefSeq" id="WP_014424619.1">
    <property type="nucleotide sequence ID" value="NC_017068.1"/>
</dbReference>
<dbReference type="InterPro" id="IPR023213">
    <property type="entry name" value="CAT-like_dom_sf"/>
</dbReference>
<dbReference type="Gene3D" id="3.30.559.30">
    <property type="entry name" value="Nonribosomal peptide synthetase, condensation domain"/>
    <property type="match status" value="1"/>
</dbReference>
<evidence type="ECO:0000313" key="3">
    <source>
        <dbReference type="Proteomes" id="UP000007887"/>
    </source>
</evidence>
<dbReference type="Pfam" id="PF00668">
    <property type="entry name" value="Condensation"/>
    <property type="match status" value="2"/>
</dbReference>
<dbReference type="Gene3D" id="3.30.559.10">
    <property type="entry name" value="Chloramphenicol acetyltransferase-like domain"/>
    <property type="match status" value="1"/>
</dbReference>
<dbReference type="AlphaFoldDB" id="I0GQZ7"/>
<dbReference type="PATRIC" id="fig|927704.6.peg.1526"/>
<feature type="domain" description="Condensation" evidence="1">
    <location>
        <begin position="56"/>
        <end position="172"/>
    </location>
</feature>
<dbReference type="SUPFAM" id="SSF52777">
    <property type="entry name" value="CoA-dependent acyltransferases"/>
    <property type="match status" value="2"/>
</dbReference>
<feature type="domain" description="Condensation" evidence="1">
    <location>
        <begin position="215"/>
        <end position="454"/>
    </location>
</feature>
<dbReference type="Proteomes" id="UP000007887">
    <property type="component" value="Chromosome"/>
</dbReference>
<dbReference type="SUPFAM" id="SSF51206">
    <property type="entry name" value="cAMP-binding domain-like"/>
    <property type="match status" value="1"/>
</dbReference>
<dbReference type="InterPro" id="IPR001242">
    <property type="entry name" value="Condensation_dom"/>
</dbReference>
<dbReference type="GO" id="GO:0031177">
    <property type="term" value="F:phosphopantetheine binding"/>
    <property type="evidence" value="ECO:0007669"/>
    <property type="project" value="TreeGrafter"/>
</dbReference>
<dbReference type="OrthoDB" id="9765680at2"/>
<dbReference type="PANTHER" id="PTHR45527">
    <property type="entry name" value="NONRIBOSOMAL PEPTIDE SYNTHETASE"/>
    <property type="match status" value="1"/>
</dbReference>
<dbReference type="eggNOG" id="COG1020">
    <property type="taxonomic scope" value="Bacteria"/>
</dbReference>
<dbReference type="GO" id="GO:0043041">
    <property type="term" value="P:amino acid activation for nonribosomal peptide biosynthetic process"/>
    <property type="evidence" value="ECO:0007669"/>
    <property type="project" value="TreeGrafter"/>
</dbReference>
<name>I0GQZ7_SELRL</name>
<dbReference type="KEGG" id="sri:SELR_14760"/>
<proteinExistence type="predicted"/>
<accession>I0GQZ7</accession>
<dbReference type="GO" id="GO:0044550">
    <property type="term" value="P:secondary metabolite biosynthetic process"/>
    <property type="evidence" value="ECO:0007669"/>
    <property type="project" value="TreeGrafter"/>
</dbReference>
<dbReference type="PANTHER" id="PTHR45527:SF1">
    <property type="entry name" value="FATTY ACID SYNTHASE"/>
    <property type="match status" value="1"/>
</dbReference>
<evidence type="ECO:0000259" key="1">
    <source>
        <dbReference type="Pfam" id="PF00668"/>
    </source>
</evidence>
<dbReference type="Gene3D" id="2.60.120.10">
    <property type="entry name" value="Jelly Rolls"/>
    <property type="match status" value="1"/>
</dbReference>
<protein>
    <recommendedName>
        <fullName evidence="1">Condensation domain-containing protein</fullName>
    </recommendedName>
</protein>
<reference evidence="2 3" key="1">
    <citation type="submission" date="2011-10" db="EMBL/GenBank/DDBJ databases">
        <title>Whole genome sequence of Selenomonas ruminantium subsp. lactilytica TAM6421.</title>
        <authorList>
            <person name="Oguchi A."/>
            <person name="Ankai A."/>
            <person name="Kaneko J."/>
            <person name="Yamada-Narita S."/>
            <person name="Fukui S."/>
            <person name="Takahashi M."/>
            <person name="Onodera T."/>
            <person name="Kojima S."/>
            <person name="Fushimi T."/>
            <person name="Abe N."/>
            <person name="Kamio Y."/>
            <person name="Yamazaki S."/>
            <person name="Fujita N."/>
        </authorList>
    </citation>
    <scope>NUCLEOTIDE SEQUENCE [LARGE SCALE GENOMIC DNA]</scope>
    <source>
        <strain evidence="3">NBRC 103574 / TAM6421</strain>
    </source>
</reference>
<dbReference type="InterPro" id="IPR018490">
    <property type="entry name" value="cNMP-bd_dom_sf"/>
</dbReference>